<feature type="compositionally biased region" description="Polar residues" evidence="1">
    <location>
        <begin position="213"/>
        <end position="224"/>
    </location>
</feature>
<dbReference type="EMBL" id="PYWC01000065">
    <property type="protein sequence ID" value="PWW74179.1"/>
    <property type="molecule type" value="Genomic_DNA"/>
</dbReference>
<dbReference type="AlphaFoldDB" id="A0A317SI68"/>
<feature type="region of interest" description="Disordered" evidence="1">
    <location>
        <begin position="763"/>
        <end position="789"/>
    </location>
</feature>
<reference evidence="3 4" key="1">
    <citation type="submission" date="2018-03" db="EMBL/GenBank/DDBJ databases">
        <title>Genomes of Pezizomycetes fungi and the evolution of truffles.</title>
        <authorList>
            <person name="Murat C."/>
            <person name="Payen T."/>
            <person name="Noel B."/>
            <person name="Kuo A."/>
            <person name="Martin F.M."/>
        </authorList>
    </citation>
    <scope>NUCLEOTIDE SEQUENCE [LARGE SCALE GENOMIC DNA]</scope>
    <source>
        <strain evidence="3">091103-1</strain>
    </source>
</reference>
<feature type="region of interest" description="Disordered" evidence="1">
    <location>
        <begin position="93"/>
        <end position="181"/>
    </location>
</feature>
<evidence type="ECO:0000313" key="3">
    <source>
        <dbReference type="EMBL" id="PWW74179.1"/>
    </source>
</evidence>
<feature type="compositionally biased region" description="Pro residues" evidence="1">
    <location>
        <begin position="107"/>
        <end position="118"/>
    </location>
</feature>
<feature type="region of interest" description="Disordered" evidence="1">
    <location>
        <begin position="1139"/>
        <end position="1210"/>
    </location>
</feature>
<dbReference type="PANTHER" id="PTHR39601:SF1">
    <property type="entry name" value="CHORIOGENIN HMINOR"/>
    <property type="match status" value="1"/>
</dbReference>
<evidence type="ECO:0000313" key="4">
    <source>
        <dbReference type="Proteomes" id="UP000246991"/>
    </source>
</evidence>
<feature type="domain" description="DUF8004" evidence="2">
    <location>
        <begin position="530"/>
        <end position="621"/>
    </location>
</feature>
<keyword evidence="4" id="KW-1185">Reference proteome</keyword>
<sequence>MQLFRRLFHSSREKGSRTNEKTIAVAKAGRRRTTFLATDPMKRLTNFFGSSASEEDVKQQQKQQTLVVTATAATVTAGGREPTTLATATIPTTQIHSSQQTARAGPQLPPTPTPPLPPKENLLALPETPAPVGVNGRQNAPRLSISCPSPASTKAVHDIGESPTPPMSGSNQNYGGLSPNLQPLPLSPHPISPITSPVGGNRNFSGASFASYATTSSRPGSSHMNFPIAPSPAPSEVARAAPRKKRRNGGGGGLFGKKRRDDVDAPTAWRLTRASTEHLEEYDYAPLAKGEPVPDMWDDQGDTLVFLAPRNVPGPKSTAPSFRISSTPLLFSALGRYVEETQYGPLDGPTSPGGTGPGPDGLFLDVPAGLPQRSSSRNFSMPGASIAATDPMTVGEGQDVADGASPPPPELPREARSLDQVKPQATISYRVYYPALELGPRPSSPPKDGKARKHKRSNSITGETVQRLIDARNLFAFLNCNFLVGTADREMPFHILQKVWEMIQGPTSPALRHEGQLGSNGPGGAVMADSNFLHYVEALTIDDLRNDDDAIVEALILAERWKCSVLYHEGFVHACGRWEEIKNHPGFAQVSERTRKRLDRASIDMHNVRIASVSGRLSNFDYPSIFTGDGKYPEYKPWRLAFDAMRKHTLSYYKHVYGSWPPRAGKRGKGGGYSESGGLNRVVLQRVYSDFSTLYDLVVDREWIHGERIHFETLYGSDGDDTEAREKEESARTTIRKIQQTYDQSGMPVQPSMPFGLPRLPYIPATPPPTANSKTVKKSKSKSGKKLKGDELGSVLRGSYNQDSFHRQPPNEFAEMFKRLEHEFGNGKTVEDLIDARRGRWLFIYCVCQSLPLVVVDAPGVRYSDRVEYFLCKNLKGPLPWQKADNHRASRLSGIWVPGPGGFLTVAGGGQDNVDAGDDEIEYVYRKSHCWTVAEQWRMVSGPAVEDLEAVELEGGQDPGFLAFQQNLVGGCADTGSPDLSPGVTTPSFHGAYFGIDGVVGAKRDSIQYYNPNNQVPQSPQDQIWAGQPLPAHAQDLFLVYQQQQELLRKQFEQQLQLQQQRQSYPPAPQAFPPPPPIHPAEGPEQFSNSSERSPPQAIWPLQMPDETNTQYQPSPQSPDYETVPRTQEEFAKYRQAHFEQFQRQRQASPSPPPIRLSSEDPAGSPSLVALPGAPIDEGSGFTLPETHPLSPPGKAHTWNGQFDPQGRRI</sequence>
<dbReference type="Proteomes" id="UP000246991">
    <property type="component" value="Unassembled WGS sequence"/>
</dbReference>
<dbReference type="InterPro" id="IPR058317">
    <property type="entry name" value="DUF8004"/>
</dbReference>
<dbReference type="STRING" id="42249.A0A317SI68"/>
<feature type="compositionally biased region" description="Basic residues" evidence="1">
    <location>
        <begin position="775"/>
        <end position="786"/>
    </location>
</feature>
<feature type="compositionally biased region" description="Polar residues" evidence="1">
    <location>
        <begin position="1106"/>
        <end position="1120"/>
    </location>
</feature>
<organism evidence="3 4">
    <name type="scientific">Tuber magnatum</name>
    <name type="common">white Piedmont truffle</name>
    <dbReference type="NCBI Taxonomy" id="42249"/>
    <lineage>
        <taxon>Eukaryota</taxon>
        <taxon>Fungi</taxon>
        <taxon>Dikarya</taxon>
        <taxon>Ascomycota</taxon>
        <taxon>Pezizomycotina</taxon>
        <taxon>Pezizomycetes</taxon>
        <taxon>Pezizales</taxon>
        <taxon>Tuberaceae</taxon>
        <taxon>Tuber</taxon>
    </lineage>
</organism>
<feature type="region of interest" description="Disordered" evidence="1">
    <location>
        <begin position="342"/>
        <end position="420"/>
    </location>
</feature>
<dbReference type="OrthoDB" id="5300331at2759"/>
<feature type="compositionally biased region" description="Pro residues" evidence="1">
    <location>
        <begin position="1066"/>
        <end position="1079"/>
    </location>
</feature>
<feature type="region of interest" description="Disordered" evidence="1">
    <location>
        <begin position="213"/>
        <end position="260"/>
    </location>
</feature>
<name>A0A317SI68_9PEZI</name>
<protein>
    <recommendedName>
        <fullName evidence="2">DUF8004 domain-containing protein</fullName>
    </recommendedName>
</protein>
<gene>
    <name evidence="3" type="ORF">C7212DRAFT_359098</name>
</gene>
<accession>A0A317SI68</accession>
<dbReference type="PANTHER" id="PTHR39601">
    <property type="entry name" value="CHORIOGENIN HMINOR"/>
    <property type="match status" value="1"/>
</dbReference>
<feature type="region of interest" description="Disordered" evidence="1">
    <location>
        <begin position="437"/>
        <end position="459"/>
    </location>
</feature>
<proteinExistence type="predicted"/>
<dbReference type="Pfam" id="PF26013">
    <property type="entry name" value="DUF8004"/>
    <property type="match status" value="1"/>
</dbReference>
<comment type="caution">
    <text evidence="3">The sequence shown here is derived from an EMBL/GenBank/DDBJ whole genome shotgun (WGS) entry which is preliminary data.</text>
</comment>
<evidence type="ECO:0000259" key="2">
    <source>
        <dbReference type="Pfam" id="PF26013"/>
    </source>
</evidence>
<feature type="region of interest" description="Disordered" evidence="1">
    <location>
        <begin position="1058"/>
        <end position="1123"/>
    </location>
</feature>
<evidence type="ECO:0000256" key="1">
    <source>
        <dbReference type="SAM" id="MobiDB-lite"/>
    </source>
</evidence>